<reference evidence="6" key="1">
    <citation type="journal article" date="2011" name="Stand. Genomic Sci.">
        <title>Non-contiguous finished genome sequence of the opportunistic oral pathogen Prevotella multisaccharivorax type strain (PPPA20).</title>
        <authorList>
            <person name="Pati A."/>
            <person name="Gronow S."/>
            <person name="Lu M."/>
            <person name="Lapidus A."/>
            <person name="Nolan M."/>
            <person name="Lucas S."/>
            <person name="Hammon N."/>
            <person name="Deshpande S."/>
            <person name="Cheng J.F."/>
            <person name="Tapia R."/>
            <person name="Han C."/>
            <person name="Goodwin L."/>
            <person name="Pitluck S."/>
            <person name="Liolios K."/>
            <person name="Pagani I."/>
            <person name="Mavromatis K."/>
            <person name="Mikhailova N."/>
            <person name="Huntemann M."/>
            <person name="Chen A."/>
            <person name="Palaniappan K."/>
            <person name="Land M."/>
            <person name="Hauser L."/>
            <person name="Detter J.C."/>
            <person name="Brambilla E.M."/>
            <person name="Rohde M."/>
            <person name="Goker M."/>
            <person name="Woyke T."/>
            <person name="Bristow J."/>
            <person name="Eisen J.A."/>
            <person name="Markowitz V."/>
            <person name="Hugenholtz P."/>
            <person name="Kyrpides N.C."/>
            <person name="Klenk H.P."/>
            <person name="Ivanova N."/>
        </authorList>
    </citation>
    <scope>NUCLEOTIDE SEQUENCE [LARGE SCALE GENOMIC DNA]</scope>
    <source>
        <strain evidence="6">DSM 17128</strain>
    </source>
</reference>
<accession>F8N7C5</accession>
<dbReference type="Gene3D" id="1.20.120.520">
    <property type="entry name" value="nmb1532 protein domain like"/>
    <property type="match status" value="1"/>
</dbReference>
<evidence type="ECO:0000259" key="2">
    <source>
        <dbReference type="Pfam" id="PF01814"/>
    </source>
</evidence>
<dbReference type="Pfam" id="PF13596">
    <property type="entry name" value="PAS_10"/>
    <property type="match status" value="1"/>
</dbReference>
<dbReference type="Pfam" id="PF01814">
    <property type="entry name" value="Hemerythrin"/>
    <property type="match status" value="1"/>
</dbReference>
<evidence type="ECO:0000259" key="3">
    <source>
        <dbReference type="Pfam" id="PF04282"/>
    </source>
</evidence>
<dbReference type="Proteomes" id="UP000002772">
    <property type="component" value="Unassembled WGS sequence"/>
</dbReference>
<name>F8N7C5_9BACT</name>
<dbReference type="STRING" id="688246.Premu_0895"/>
<dbReference type="Pfam" id="PF04282">
    <property type="entry name" value="DUF438"/>
    <property type="match status" value="1"/>
</dbReference>
<organism evidence="5 6">
    <name type="scientific">Hallella multisaccharivorax DSM 17128</name>
    <dbReference type="NCBI Taxonomy" id="688246"/>
    <lineage>
        <taxon>Bacteria</taxon>
        <taxon>Pseudomonadati</taxon>
        <taxon>Bacteroidota</taxon>
        <taxon>Bacteroidia</taxon>
        <taxon>Bacteroidales</taxon>
        <taxon>Prevotellaceae</taxon>
        <taxon>Hallella</taxon>
    </lineage>
</organism>
<dbReference type="InterPro" id="IPR012312">
    <property type="entry name" value="Hemerythrin-like"/>
</dbReference>
<dbReference type="AlphaFoldDB" id="F8N7C5"/>
<dbReference type="SUPFAM" id="SSF55785">
    <property type="entry name" value="PYP-like sensor domain (PAS domain)"/>
    <property type="match status" value="1"/>
</dbReference>
<dbReference type="InterPro" id="IPR007380">
    <property type="entry name" value="DUF438"/>
</dbReference>
<evidence type="ECO:0000259" key="4">
    <source>
        <dbReference type="Pfam" id="PF08984"/>
    </source>
</evidence>
<dbReference type="Pfam" id="PF08984">
    <property type="entry name" value="DUF1858"/>
    <property type="match status" value="1"/>
</dbReference>
<dbReference type="PANTHER" id="PTHR39966:SF3">
    <property type="entry name" value="DUF438 DOMAIN-CONTAINING PROTEIN"/>
    <property type="match status" value="1"/>
</dbReference>
<feature type="compositionally biased region" description="Basic and acidic residues" evidence="1">
    <location>
        <begin position="87"/>
        <end position="98"/>
    </location>
</feature>
<dbReference type="HOGENOM" id="CLU_026706_0_0_10"/>
<sequence length="540" mass="61012">MAKQIDLNKTVYELTSEYPEIINIMADLGFKEIRSSAIRNSAGRLMTIPRGAKIKGVDILDILTRLQENGFELIGTPPVTGADTVEASERETAPKDPSERRALLKSYLQRLNSGEDLNKVRAEFARNFKDVEASEIMEAEQEMLAEGTPLRQVQQLCDVHSALFHGNTREEKIANAEKEVEESARRRMYQSRFGIENYDEHAHEEVHSLAQAKENRDRATGFRAMEGHPLNVLYKENDVLEALVGRISGRFGDLQQAMNNGEKAAVGEAFLHIVNGVREAAQVAVHYAKKGDLLYPMLKEKYGIAGPSQVMWTLDDEIRAEFGKLIRQPENKAEWLNCAANVLNRAVEMVYKENNILFPLCAANFKDDEWKQIYLDSKDYDVIFGVAHTTWKDGDDYAMENTRQAMADDKVVLPGGTFTLNELRAVLNTLPIEITFVDNNNINRFFNEGPKLFKRPTSALGREVFSCHPPKIEPMVRGIINDLRNGKRKEVPIWMVKNGRHVLVNYMAVRDADGNYAGTMEVVQDMEAAYKHFAGSSHES</sequence>
<dbReference type="PANTHER" id="PTHR39966">
    <property type="entry name" value="BLL2471 PROTEIN-RELATED"/>
    <property type="match status" value="1"/>
</dbReference>
<evidence type="ECO:0000313" key="5">
    <source>
        <dbReference type="EMBL" id="EGN56352.1"/>
    </source>
</evidence>
<proteinExistence type="predicted"/>
<dbReference type="EMBL" id="GL945017">
    <property type="protein sequence ID" value="EGN56352.1"/>
    <property type="molecule type" value="Genomic_DNA"/>
</dbReference>
<feature type="domain" description="DUF438" evidence="3">
    <location>
        <begin position="104"/>
        <end position="168"/>
    </location>
</feature>
<dbReference type="InterPro" id="IPR038062">
    <property type="entry name" value="ScdA-like_N_sf"/>
</dbReference>
<evidence type="ECO:0000256" key="1">
    <source>
        <dbReference type="SAM" id="MobiDB-lite"/>
    </source>
</evidence>
<dbReference type="Gene3D" id="1.10.3910.10">
    <property type="entry name" value="SP0561-like"/>
    <property type="match status" value="1"/>
</dbReference>
<dbReference type="GO" id="GO:0005886">
    <property type="term" value="C:plasma membrane"/>
    <property type="evidence" value="ECO:0007669"/>
    <property type="project" value="TreeGrafter"/>
</dbReference>
<feature type="domain" description="Hemerythrin-like" evidence="2">
    <location>
        <begin position="249"/>
        <end position="361"/>
    </location>
</feature>
<feature type="domain" description="DUF1858" evidence="4">
    <location>
        <begin position="5"/>
        <end position="61"/>
    </location>
</feature>
<feature type="region of interest" description="Disordered" evidence="1">
    <location>
        <begin position="75"/>
        <end position="98"/>
    </location>
</feature>
<dbReference type="OrthoDB" id="9769774at2"/>
<protein>
    <recommendedName>
        <fullName evidence="7">DUF438 domain-containing protein</fullName>
    </recommendedName>
</protein>
<dbReference type="eggNOG" id="COG2461">
    <property type="taxonomic scope" value="Bacteria"/>
</dbReference>
<evidence type="ECO:0000313" key="6">
    <source>
        <dbReference type="Proteomes" id="UP000002772"/>
    </source>
</evidence>
<dbReference type="InterPro" id="IPR015077">
    <property type="entry name" value="DUF1858"/>
</dbReference>
<dbReference type="InterPro" id="IPR035965">
    <property type="entry name" value="PAS-like_dom_sf"/>
</dbReference>
<dbReference type="SUPFAM" id="SSF140683">
    <property type="entry name" value="SP0561-like"/>
    <property type="match status" value="1"/>
</dbReference>
<keyword evidence="6" id="KW-1185">Reference proteome</keyword>
<gene>
    <name evidence="5" type="ORF">Premu_0895</name>
</gene>
<evidence type="ECO:0008006" key="7">
    <source>
        <dbReference type="Google" id="ProtNLM"/>
    </source>
</evidence>